<evidence type="ECO:0000313" key="2">
    <source>
        <dbReference type="Proteomes" id="UP000005237"/>
    </source>
</evidence>
<proteinExistence type="predicted"/>
<accession>A0A8R1DH50</accession>
<name>A0A8R1DH50_CAEJA</name>
<organism evidence="1 2">
    <name type="scientific">Caenorhabditis japonica</name>
    <dbReference type="NCBI Taxonomy" id="281687"/>
    <lineage>
        <taxon>Eukaryota</taxon>
        <taxon>Metazoa</taxon>
        <taxon>Ecdysozoa</taxon>
        <taxon>Nematoda</taxon>
        <taxon>Chromadorea</taxon>
        <taxon>Rhabditida</taxon>
        <taxon>Rhabditina</taxon>
        <taxon>Rhabditomorpha</taxon>
        <taxon>Rhabditoidea</taxon>
        <taxon>Rhabditidae</taxon>
        <taxon>Peloderinae</taxon>
        <taxon>Caenorhabditis</taxon>
    </lineage>
</organism>
<evidence type="ECO:0000313" key="1">
    <source>
        <dbReference type="EnsemblMetazoa" id="CJA02577.1"/>
    </source>
</evidence>
<keyword evidence="2" id="KW-1185">Reference proteome</keyword>
<dbReference type="EnsemblMetazoa" id="CJA02577.1">
    <property type="protein sequence ID" value="CJA02577.1"/>
    <property type="gene ID" value="WBGene00121781"/>
</dbReference>
<protein>
    <submittedName>
        <fullName evidence="1">Uncharacterized protein</fullName>
    </submittedName>
</protein>
<sequence>MPEEMKKDLEKDFQTDQKLESTDPIFEHVTAEQFTERIVQEILKSGKSISEIFASLIKLKEYIKTRSDRLHEVLNAKVKADFETIRITLPRPFDEQKWTDLETMENEDLNKKVVLFNDIPTNLRECIPAFGSLQRTFDLDVRSSDFFSCNSDSYGLPPVNCRKILNPLLWARQEIEREIRKHNPNFQLEKIVTGLNFAPKEGHLEKMSITSFFLELTADNLDYTNSEDRMEFFDNLQLKFGTLKVDELTMVLPDILVAYSEELAERSMQVSYFIPYELFRMIFVCWRPEVVKLRLRTEACSSIEDAARIEWDDEEVFTSTTLYNSELFDRCEPVCLGLEKEFVDCKLIVEASASWLFDAEHNEKNVETAGRDFLALFPMNTIFLSRTIPLRNSGSMKCQIKKQIEFTINTFFFHSDEHHGRVLNYQMMFSNCGNVQLAMLKKCIPHVANGKKIGVNFDVEEETKELFSRYGGSQGQEKRSLYASCFDAQNQFILDLKFVLVP</sequence>
<reference evidence="1" key="2">
    <citation type="submission" date="2022-06" db="UniProtKB">
        <authorList>
            <consortium name="EnsemblMetazoa"/>
        </authorList>
    </citation>
    <scope>IDENTIFICATION</scope>
    <source>
        <strain evidence="1">DF5081</strain>
    </source>
</reference>
<reference evidence="2" key="1">
    <citation type="submission" date="2010-08" db="EMBL/GenBank/DDBJ databases">
        <authorList>
            <consortium name="Caenorhabditis japonica Sequencing Consortium"/>
            <person name="Wilson R.K."/>
        </authorList>
    </citation>
    <scope>NUCLEOTIDE SEQUENCE [LARGE SCALE GENOMIC DNA]</scope>
    <source>
        <strain evidence="2">DF5081</strain>
    </source>
</reference>
<dbReference type="Proteomes" id="UP000005237">
    <property type="component" value="Unassembled WGS sequence"/>
</dbReference>
<dbReference type="AlphaFoldDB" id="A0A8R1DH50"/>